<dbReference type="InParanoid" id="A0A165BZT2"/>
<name>A0A165BZT2_9BASI</name>
<sequence length="102" mass="11822">ELQPEIEELGLPSTFDTQARRSLNLENLAEIELRLRMAQAEEAVGRLIEELKLQQVYRRSFRTSASVPGLKTRARNTMELQSRVINKHAGTYRRAREAMIRL</sequence>
<keyword evidence="2" id="KW-1185">Reference proteome</keyword>
<accession>A0A165BZT2</accession>
<evidence type="ECO:0000313" key="1">
    <source>
        <dbReference type="EMBL" id="KZT50015.1"/>
    </source>
</evidence>
<dbReference type="OrthoDB" id="3256058at2759"/>
<dbReference type="AlphaFoldDB" id="A0A165BZT2"/>
<feature type="non-terminal residue" evidence="1">
    <location>
        <position position="102"/>
    </location>
</feature>
<proteinExistence type="predicted"/>
<feature type="non-terminal residue" evidence="1">
    <location>
        <position position="1"/>
    </location>
</feature>
<reference evidence="1 2" key="1">
    <citation type="journal article" date="2016" name="Mol. Biol. Evol.">
        <title>Comparative Genomics of Early-Diverging Mushroom-Forming Fungi Provides Insights into the Origins of Lignocellulose Decay Capabilities.</title>
        <authorList>
            <person name="Nagy L.G."/>
            <person name="Riley R."/>
            <person name="Tritt A."/>
            <person name="Adam C."/>
            <person name="Daum C."/>
            <person name="Floudas D."/>
            <person name="Sun H."/>
            <person name="Yadav J.S."/>
            <person name="Pangilinan J."/>
            <person name="Larsson K.H."/>
            <person name="Matsuura K."/>
            <person name="Barry K."/>
            <person name="Labutti K."/>
            <person name="Kuo R."/>
            <person name="Ohm R.A."/>
            <person name="Bhattacharya S.S."/>
            <person name="Shirouzu T."/>
            <person name="Yoshinaga Y."/>
            <person name="Martin F.M."/>
            <person name="Grigoriev I.V."/>
            <person name="Hibbett D.S."/>
        </authorList>
    </citation>
    <scope>NUCLEOTIDE SEQUENCE [LARGE SCALE GENOMIC DNA]</scope>
    <source>
        <strain evidence="1 2">HHB12733</strain>
    </source>
</reference>
<dbReference type="EMBL" id="KV424279">
    <property type="protein sequence ID" value="KZT50015.1"/>
    <property type="molecule type" value="Genomic_DNA"/>
</dbReference>
<dbReference type="Proteomes" id="UP000076842">
    <property type="component" value="Unassembled WGS sequence"/>
</dbReference>
<organism evidence="1 2">
    <name type="scientific">Calocera cornea HHB12733</name>
    <dbReference type="NCBI Taxonomy" id="1353952"/>
    <lineage>
        <taxon>Eukaryota</taxon>
        <taxon>Fungi</taxon>
        <taxon>Dikarya</taxon>
        <taxon>Basidiomycota</taxon>
        <taxon>Agaricomycotina</taxon>
        <taxon>Dacrymycetes</taxon>
        <taxon>Dacrymycetales</taxon>
        <taxon>Dacrymycetaceae</taxon>
        <taxon>Calocera</taxon>
    </lineage>
</organism>
<dbReference type="STRING" id="1353952.A0A165BZT2"/>
<gene>
    <name evidence="1" type="ORF">CALCODRAFT_413765</name>
</gene>
<protein>
    <submittedName>
        <fullName evidence="1">Uncharacterized protein</fullName>
    </submittedName>
</protein>
<evidence type="ECO:0000313" key="2">
    <source>
        <dbReference type="Proteomes" id="UP000076842"/>
    </source>
</evidence>